<feature type="region of interest" description="Disordered" evidence="1">
    <location>
        <begin position="1783"/>
        <end position="1822"/>
    </location>
</feature>
<dbReference type="SUPFAM" id="SSF55073">
    <property type="entry name" value="Nucleotide cyclase"/>
    <property type="match status" value="1"/>
</dbReference>
<evidence type="ECO:0000313" key="6">
    <source>
        <dbReference type="Proteomes" id="UP000613740"/>
    </source>
</evidence>
<keyword evidence="2" id="KW-1133">Transmembrane helix</keyword>
<evidence type="ECO:0000259" key="4">
    <source>
        <dbReference type="PROSITE" id="PS50125"/>
    </source>
</evidence>
<evidence type="ECO:0000256" key="1">
    <source>
        <dbReference type="SAM" id="MobiDB-lite"/>
    </source>
</evidence>
<dbReference type="Gene3D" id="3.40.190.10">
    <property type="entry name" value="Periplasmic binding protein-like II"/>
    <property type="match status" value="1"/>
</dbReference>
<feature type="region of interest" description="Disordered" evidence="1">
    <location>
        <begin position="855"/>
        <end position="876"/>
    </location>
</feature>
<dbReference type="SUPFAM" id="SSF53850">
    <property type="entry name" value="Periplasmic binding protein-like II"/>
    <property type="match status" value="1"/>
</dbReference>
<feature type="region of interest" description="Disordered" evidence="1">
    <location>
        <begin position="1622"/>
        <end position="1660"/>
    </location>
</feature>
<dbReference type="InterPro" id="IPR029787">
    <property type="entry name" value="Nucleotide_cyclase"/>
</dbReference>
<feature type="chain" id="PRO_5032406604" description="Guanylate cyclase domain-containing protein" evidence="3">
    <location>
        <begin position="30"/>
        <end position="1934"/>
    </location>
</feature>
<dbReference type="PANTHER" id="PTHR43081:SF1">
    <property type="entry name" value="ADENYLATE CYCLASE, TERMINAL-DIFFERENTIATION SPECIFIC"/>
    <property type="match status" value="1"/>
</dbReference>
<feature type="compositionally biased region" description="Polar residues" evidence="1">
    <location>
        <begin position="1346"/>
        <end position="1365"/>
    </location>
</feature>
<keyword evidence="3" id="KW-0732">Signal</keyword>
<dbReference type="InterPro" id="IPR001054">
    <property type="entry name" value="A/G_cyclase"/>
</dbReference>
<dbReference type="PROSITE" id="PS50125">
    <property type="entry name" value="GUANYLATE_CYCLASE_2"/>
    <property type="match status" value="1"/>
</dbReference>
<evidence type="ECO:0000313" key="5">
    <source>
        <dbReference type="EMBL" id="KAG2453169.1"/>
    </source>
</evidence>
<feature type="region of interest" description="Disordered" evidence="1">
    <location>
        <begin position="1313"/>
        <end position="1373"/>
    </location>
</feature>
<feature type="compositionally biased region" description="Low complexity" evidence="1">
    <location>
        <begin position="984"/>
        <end position="998"/>
    </location>
</feature>
<dbReference type="Gene3D" id="3.30.70.1230">
    <property type="entry name" value="Nucleotide cyclase"/>
    <property type="match status" value="3"/>
</dbReference>
<protein>
    <recommendedName>
        <fullName evidence="4">Guanylate cyclase domain-containing protein</fullName>
    </recommendedName>
</protein>
<keyword evidence="6" id="KW-1185">Reference proteome</keyword>
<evidence type="ECO:0000256" key="2">
    <source>
        <dbReference type="SAM" id="Phobius"/>
    </source>
</evidence>
<dbReference type="OrthoDB" id="547389at2759"/>
<proteinExistence type="predicted"/>
<feature type="region of interest" description="Disordered" evidence="1">
    <location>
        <begin position="1060"/>
        <end position="1179"/>
    </location>
</feature>
<name>A0A835WTK3_9CHLO</name>
<dbReference type="Proteomes" id="UP000613740">
    <property type="component" value="Unassembled WGS sequence"/>
</dbReference>
<dbReference type="InterPro" id="IPR050697">
    <property type="entry name" value="Adenylyl/Guanylyl_Cyclase_3/4"/>
</dbReference>
<comment type="caution">
    <text evidence="5">The sequence shown here is derived from an EMBL/GenBank/DDBJ whole genome shotgun (WGS) entry which is preliminary data.</text>
</comment>
<feature type="transmembrane region" description="Helical" evidence="2">
    <location>
        <begin position="590"/>
        <end position="614"/>
    </location>
</feature>
<feature type="compositionally biased region" description="Polar residues" evidence="1">
    <location>
        <begin position="1626"/>
        <end position="1636"/>
    </location>
</feature>
<evidence type="ECO:0000256" key="3">
    <source>
        <dbReference type="SAM" id="SignalP"/>
    </source>
</evidence>
<reference evidence="5" key="1">
    <citation type="journal article" date="2020" name="bioRxiv">
        <title>Comparative genomics of Chlamydomonas.</title>
        <authorList>
            <person name="Craig R.J."/>
            <person name="Hasan A.R."/>
            <person name="Ness R.W."/>
            <person name="Keightley P.D."/>
        </authorList>
    </citation>
    <scope>NUCLEOTIDE SEQUENCE</scope>
    <source>
        <strain evidence="5">CCAP 11/173</strain>
    </source>
</reference>
<dbReference type="GO" id="GO:0035556">
    <property type="term" value="P:intracellular signal transduction"/>
    <property type="evidence" value="ECO:0007669"/>
    <property type="project" value="InterPro"/>
</dbReference>
<feature type="compositionally biased region" description="Low complexity" evidence="1">
    <location>
        <begin position="961"/>
        <end position="973"/>
    </location>
</feature>
<dbReference type="SMART" id="SM00044">
    <property type="entry name" value="CYCc"/>
    <property type="match status" value="1"/>
</dbReference>
<dbReference type="EMBL" id="JAEHOD010000004">
    <property type="protein sequence ID" value="KAG2453169.1"/>
    <property type="molecule type" value="Genomic_DNA"/>
</dbReference>
<feature type="domain" description="Guanylate cyclase" evidence="4">
    <location>
        <begin position="638"/>
        <end position="692"/>
    </location>
</feature>
<keyword evidence="2" id="KW-0812">Transmembrane</keyword>
<dbReference type="PANTHER" id="PTHR43081">
    <property type="entry name" value="ADENYLATE CYCLASE, TERMINAL-DIFFERENTIATION SPECIFIC-RELATED"/>
    <property type="match status" value="1"/>
</dbReference>
<accession>A0A835WTK3</accession>
<sequence length="1934" mass="200504">MKARKVPRTARLSWAWLFIYLLSLPGARPDSALNRDDGQEQLKCLSAQGTKALSFDVCRAEEALEARSAWAGLTTLTRDCIEGLQQATQATPHATDANGTFGATRIALAFSTFLRDLANNADLNVSVQLINSAQYQAWPDRMPMWPSAADAGPYDYWFVEAEVFGEASRRGAFVELTQVLALDDEYQFSDIPVSWRASASSASYGGAYSALPMVQWAWPLLYRRDLFQQLNISVPNSWDDVIYLAERYGRGQLGPGMPEHAFCFESNLACNSPHHILNYIVGSITQTRGPSQGWAFDPSDMKFMYAEPQVLREALRIFTTLQPHSISGSGPVAQACAAVYRGLGSGQCLMLWGYSFAWKASSHKSGALPGRQGLSRMPASTRVLDRASGQLVECNEQLCPYGRRTTDLRSGRPTMVNNVLPLKSVSLAINAFSQLHRQAAAFTAIRTFTLPRRHLALTLDPNNEATPIRNSELQLEDWVAAGYDPTDAREFIAYYLRSLEHKNVMNELNIPGVYSYYDMVREVLRLAMAGRNSTEQLAAFAAATAADILRRTPGGRDAALAAYRRSISYVAPRDGASTASEGSSSSSETVLLVSILVPVAAALVAAGAAVWVGLRWRRRRRERRQAREAAPGAGPDTTLLVTDIESSTVLWESLEAATMDAAIKLHHRIIRQLLLQHGGYESVTEGDSFITVHRKPDRALAFALATQEALLVADWPAELLASPHCQTVRVAPDPGAVLGLVDMAVAAPLLRDLLLAPAAPAAAAATGMGPAGVGPGIASGRVSAGGMALAAGGPGGATMMAMSDGLLPAGAGGGVAKPMSGRPPARSPLYFRSAAQQQAQRRRVPSGSSLTLPWALQQQQQQQQGRTSPSHQALRLLGPSSSATAPQLAPGLAPLSEGMTLSAAAAAAASEAAAAASLAEDEEWQQGFTQSVPLPRLQLPAPQAAALAPLPDSLRLQPALQQPAPQLQASSRSVATLQPAASGATADTSTVTRTSTRALSQPASMPQGADDLLTRLCDAEVAAAAAAATATAVATGPAGTGVRAGSGPAPNALVCRSRTAADSTPGAGAPHATFGLAAGGGDRSVSGPMSGIPASRARRASECSSRSGYVGAGGESYRDLADPEALEQRSQQQQQQKPATAPSAVRSGRRRLWSAIGYSSQARLGGGGPEPNRPPSSSLAQRFMRPFFPLLASSAAAAAPAVPRPGSEAPGQVAMAALPLGGDGGEPSECDIGHDIGIQEGDVAGEILDSLHHTASVTGLMQSSGAGGAWRGSRRAGALSSTGAGDELFALCLTLRAALKLAYPVLLPAPPGSASAASTSVRAPGLPDYPHAGAEPGHRSARVSGAGTSASVATPANRPSNCGSQPSNSVVSSTPPAAAVAEASATAIVTTAAAASASATTDTPAQPGTLLLFRGLRVRMGLHRGVAASEVRFNAASSRTCYTGHALAVAKCVTDAGRGGHVLLSHSALRGLDPKSSVLQSAVVLAEGTRVVKAGEGAVELVAAFSRPLVARAACLEDLRVATTAVPPVLAAPLGRVAVALAQVQDPEEFMSWGLEASLSSHRAVLRAAAALAVEYGGYMVGNTPGSYQAVFTSAEDAMGWMLTLQEDLGPVMEEHAHVQGPAITQARSQSQSQHDATASTSTPPTSGSRAGGAQGEAEARDWNRQLHRAVAAARLSIYRIKGGVDVGLLQAVLQPGSSANNAGGLNYSGVACKRCACLVANAAWNEVLASMEAVADVLGQQDQPALQGMCAAAAATPTTKVPSKAGGNLRSTLAERWAALHPHPHQSHHPSHPPPAKEQSSQSQLQLPHASTAASAGLAAGAAAPQQPEILNTGSTLSEPCVIPGLAAPGAAGGDAADSVAARSLTAGSGAGVSRLGTFSTAEEPGAARTFIVHGPWLFGPGVKGIKFRGNAVNACLVKLLVQGPQQQQQQQQ</sequence>
<dbReference type="GO" id="GO:0009190">
    <property type="term" value="P:cyclic nucleotide biosynthetic process"/>
    <property type="evidence" value="ECO:0007669"/>
    <property type="project" value="InterPro"/>
</dbReference>
<feature type="compositionally biased region" description="Low complexity" evidence="1">
    <location>
        <begin position="1637"/>
        <end position="1649"/>
    </location>
</feature>
<gene>
    <name evidence="5" type="ORF">HYH02_002493</name>
</gene>
<feature type="region of interest" description="Disordered" evidence="1">
    <location>
        <begin position="961"/>
        <end position="1006"/>
    </location>
</feature>
<keyword evidence="2" id="KW-0472">Membrane</keyword>
<organism evidence="5 6">
    <name type="scientific">Chlamydomonas schloesseri</name>
    <dbReference type="NCBI Taxonomy" id="2026947"/>
    <lineage>
        <taxon>Eukaryota</taxon>
        <taxon>Viridiplantae</taxon>
        <taxon>Chlorophyta</taxon>
        <taxon>core chlorophytes</taxon>
        <taxon>Chlorophyceae</taxon>
        <taxon>CS clade</taxon>
        <taxon>Chlamydomonadales</taxon>
        <taxon>Chlamydomonadaceae</taxon>
        <taxon>Chlamydomonas</taxon>
    </lineage>
</organism>
<feature type="compositionally biased region" description="Basic residues" evidence="1">
    <location>
        <begin position="1783"/>
        <end position="1792"/>
    </location>
</feature>
<feature type="compositionally biased region" description="Low complexity" evidence="1">
    <location>
        <begin position="1811"/>
        <end position="1822"/>
    </location>
</feature>
<feature type="signal peptide" evidence="3">
    <location>
        <begin position="1"/>
        <end position="29"/>
    </location>
</feature>